<organism evidence="1 2">
    <name type="scientific">Brassicogethes aeneus</name>
    <name type="common">Rape pollen beetle</name>
    <name type="synonym">Meligethes aeneus</name>
    <dbReference type="NCBI Taxonomy" id="1431903"/>
    <lineage>
        <taxon>Eukaryota</taxon>
        <taxon>Metazoa</taxon>
        <taxon>Ecdysozoa</taxon>
        <taxon>Arthropoda</taxon>
        <taxon>Hexapoda</taxon>
        <taxon>Insecta</taxon>
        <taxon>Pterygota</taxon>
        <taxon>Neoptera</taxon>
        <taxon>Endopterygota</taxon>
        <taxon>Coleoptera</taxon>
        <taxon>Polyphaga</taxon>
        <taxon>Cucujiformia</taxon>
        <taxon>Nitidulidae</taxon>
        <taxon>Meligethinae</taxon>
        <taxon>Brassicogethes</taxon>
    </lineage>
</organism>
<dbReference type="OrthoDB" id="6758798at2759"/>
<reference evidence="1" key="1">
    <citation type="submission" date="2021-12" db="EMBL/GenBank/DDBJ databases">
        <authorList>
            <person name="King R."/>
        </authorList>
    </citation>
    <scope>NUCLEOTIDE SEQUENCE</scope>
</reference>
<name>A0A9P0FGG5_BRAAE</name>
<sequence>MKSLSCFCDNDCLHFNIGKINYEHKLKLNMEDVYTDSESENKAGPSSAVVQAYNTGDYIVVKLLGRKNMEYRYVSVIDKIEEEHGEIRVIFLKLCDNKGQLFRYDQDDVADVTIDQVVQKLPIQI</sequence>
<dbReference type="AlphaFoldDB" id="A0A9P0FGG5"/>
<dbReference type="EMBL" id="OV121134">
    <property type="protein sequence ID" value="CAH0553069.1"/>
    <property type="molecule type" value="Genomic_DNA"/>
</dbReference>
<accession>A0A9P0FGG5</accession>
<dbReference type="Proteomes" id="UP001154078">
    <property type="component" value="Chromosome 3"/>
</dbReference>
<gene>
    <name evidence="1" type="ORF">MELIAE_LOCUS5170</name>
</gene>
<evidence type="ECO:0000313" key="2">
    <source>
        <dbReference type="Proteomes" id="UP001154078"/>
    </source>
</evidence>
<proteinExistence type="predicted"/>
<evidence type="ECO:0000313" key="1">
    <source>
        <dbReference type="EMBL" id="CAH0553069.1"/>
    </source>
</evidence>
<protein>
    <submittedName>
        <fullName evidence="1">Uncharacterized protein</fullName>
    </submittedName>
</protein>
<keyword evidence="2" id="KW-1185">Reference proteome</keyword>